<evidence type="ECO:0000313" key="1">
    <source>
        <dbReference type="EMBL" id="CAD6961740.1"/>
    </source>
</evidence>
<keyword evidence="2" id="KW-1185">Reference proteome</keyword>
<name>A0A9N8M7Q9_9BASI</name>
<evidence type="ECO:0000313" key="2">
    <source>
        <dbReference type="Proteomes" id="UP000836404"/>
    </source>
</evidence>
<protein>
    <submittedName>
        <fullName evidence="1">Uncharacterized protein</fullName>
    </submittedName>
</protein>
<comment type="caution">
    <text evidence="1">The sequence shown here is derived from an EMBL/GenBank/DDBJ whole genome shotgun (WGS) entry which is preliminary data.</text>
</comment>
<dbReference type="EMBL" id="CAJHJF010007184">
    <property type="protein sequence ID" value="CAD6961740.1"/>
    <property type="molecule type" value="Genomic_DNA"/>
</dbReference>
<reference evidence="1 2" key="1">
    <citation type="submission" date="2020-10" db="EMBL/GenBank/DDBJ databases">
        <authorList>
            <person name="Sedaghatjoo S."/>
        </authorList>
    </citation>
    <scope>NUCLEOTIDE SEQUENCE [LARGE SCALE GENOMIC DNA]</scope>
    <source>
        <strain evidence="1 2">LLFL</strain>
    </source>
</reference>
<dbReference type="Proteomes" id="UP000836404">
    <property type="component" value="Unassembled WGS sequence"/>
</dbReference>
<gene>
    <name evidence="1" type="ORF">JKILLFL_G3759</name>
</gene>
<dbReference type="AlphaFoldDB" id="A0A9N8M7Q9"/>
<proteinExistence type="predicted"/>
<sequence>MSVPLEIHVALCGRRNAETGRRGLVGEYRHAAGVSYSGDVVLWIGFRRRICIGVPLSSMKYGYLSDHHREVFVLLVVVVFQAGEDALDDTNR</sequence>
<accession>A0A9N8M7Q9</accession>
<organism evidence="1 2">
    <name type="scientific">Tilletia laevis</name>
    <dbReference type="NCBI Taxonomy" id="157183"/>
    <lineage>
        <taxon>Eukaryota</taxon>
        <taxon>Fungi</taxon>
        <taxon>Dikarya</taxon>
        <taxon>Basidiomycota</taxon>
        <taxon>Ustilaginomycotina</taxon>
        <taxon>Exobasidiomycetes</taxon>
        <taxon>Tilletiales</taxon>
        <taxon>Tilletiaceae</taxon>
        <taxon>Tilletia</taxon>
    </lineage>
</organism>